<dbReference type="Proteomes" id="UP000250780">
    <property type="component" value="Unassembled WGS sequence"/>
</dbReference>
<dbReference type="Gene3D" id="3.30.530.20">
    <property type="match status" value="1"/>
</dbReference>
<dbReference type="InterPro" id="IPR005346">
    <property type="entry name" value="RnfH"/>
</dbReference>
<evidence type="ECO:0000313" key="6">
    <source>
        <dbReference type="EMBL" id="SPX16876.1"/>
    </source>
</evidence>
<keyword evidence="3" id="KW-1277">Toxin-antitoxin system</keyword>
<gene>
    <name evidence="6" type="primary">yfjF</name>
    <name evidence="6" type="ORF">NCTC9073_04672</name>
</gene>
<evidence type="ECO:0000313" key="7">
    <source>
        <dbReference type="Proteomes" id="UP000250780"/>
    </source>
</evidence>
<dbReference type="NCBIfam" id="NF002490">
    <property type="entry name" value="PRK01777.1"/>
    <property type="match status" value="1"/>
</dbReference>
<comment type="similarity">
    <text evidence="2 4">Belongs to the UPF0125 (RnfH) family.</text>
</comment>
<dbReference type="HAMAP" id="MF_00460">
    <property type="entry name" value="UPF0125_RnfH"/>
    <property type="match status" value="1"/>
</dbReference>
<evidence type="ECO:0000259" key="5">
    <source>
        <dbReference type="Pfam" id="PF03364"/>
    </source>
</evidence>
<dbReference type="InterPro" id="IPR023393">
    <property type="entry name" value="START-like_dom_sf"/>
</dbReference>
<evidence type="ECO:0000256" key="3">
    <source>
        <dbReference type="ARBA" id="ARBA00022649"/>
    </source>
</evidence>
<dbReference type="InterPro" id="IPR005031">
    <property type="entry name" value="COQ10_START"/>
</dbReference>
<dbReference type="EMBL" id="UASD01000009">
    <property type="protein sequence ID" value="SPX16876.1"/>
    <property type="molecule type" value="Genomic_DNA"/>
</dbReference>
<sequence>MNLVDGPFKKLIGGWKFTPLSQEACRIEFHLDFEFTNKLIELAFVACLKSWRLIWSRLLRFVRKRFTVPGKIAVEVAYALPEKQYLQRVTLQEGATVEEAIRASGLLELRTDIDLTKNKVGIYSRPAKLSDSVHDGDRVEIYRPLIADPKELRRQRAEKSANK</sequence>
<name>A0A2X1Q8G7_ECOLX</name>
<proteinExistence type="inferred from homology"/>
<dbReference type="SUPFAM" id="SSF55961">
    <property type="entry name" value="Bet v1-like"/>
    <property type="match status" value="1"/>
</dbReference>
<protein>
    <recommendedName>
        <fullName evidence="4">UPF0125 protein NCTC9073_04672</fullName>
    </recommendedName>
</protein>
<evidence type="ECO:0000256" key="2">
    <source>
        <dbReference type="ARBA" id="ARBA00010645"/>
    </source>
</evidence>
<organism evidence="6 7">
    <name type="scientific">Escherichia coli</name>
    <dbReference type="NCBI Taxonomy" id="562"/>
    <lineage>
        <taxon>Bacteria</taxon>
        <taxon>Pseudomonadati</taxon>
        <taxon>Pseudomonadota</taxon>
        <taxon>Gammaproteobacteria</taxon>
        <taxon>Enterobacterales</taxon>
        <taxon>Enterobacteriaceae</taxon>
        <taxon>Escherichia</taxon>
    </lineage>
</organism>
<dbReference type="InterPro" id="IPR037021">
    <property type="entry name" value="RnfH_sf"/>
</dbReference>
<dbReference type="SUPFAM" id="SSF54285">
    <property type="entry name" value="MoaD/ThiS"/>
    <property type="match status" value="1"/>
</dbReference>
<dbReference type="Pfam" id="PF03364">
    <property type="entry name" value="Polyketide_cyc"/>
    <property type="match status" value="1"/>
</dbReference>
<comment type="similarity">
    <text evidence="1">Belongs to the ribosome association toxin RatA family.</text>
</comment>
<dbReference type="InterPro" id="IPR016155">
    <property type="entry name" value="Mopterin_synth/thiamin_S_b"/>
</dbReference>
<dbReference type="Gene3D" id="3.10.20.280">
    <property type="entry name" value="RnfH-like"/>
    <property type="match status" value="1"/>
</dbReference>
<feature type="domain" description="Coenzyme Q-binding protein COQ10 START" evidence="5">
    <location>
        <begin position="1"/>
        <end position="44"/>
    </location>
</feature>
<dbReference type="Pfam" id="PF03658">
    <property type="entry name" value="Ub-RnfH"/>
    <property type="match status" value="1"/>
</dbReference>
<reference evidence="6 7" key="1">
    <citation type="submission" date="2018-06" db="EMBL/GenBank/DDBJ databases">
        <authorList>
            <consortium name="Pathogen Informatics"/>
            <person name="Doyle S."/>
        </authorList>
    </citation>
    <scope>NUCLEOTIDE SEQUENCE [LARGE SCALE GENOMIC DNA]</scope>
    <source>
        <strain evidence="6 7">NCTC9073</strain>
    </source>
</reference>
<dbReference type="PANTHER" id="PTHR37483:SF1">
    <property type="entry name" value="UPF0125 PROTEIN RATB"/>
    <property type="match status" value="1"/>
</dbReference>
<evidence type="ECO:0000256" key="1">
    <source>
        <dbReference type="ARBA" id="ARBA00008918"/>
    </source>
</evidence>
<accession>A0A2X1Q8G7</accession>
<dbReference type="PANTHER" id="PTHR37483">
    <property type="entry name" value="UPF0125 PROTEIN RATB"/>
    <property type="match status" value="1"/>
</dbReference>
<dbReference type="AlphaFoldDB" id="A0A2X1Q8G7"/>
<evidence type="ECO:0000256" key="4">
    <source>
        <dbReference type="HAMAP-Rule" id="MF_00460"/>
    </source>
</evidence>